<evidence type="ECO:0000256" key="20">
    <source>
        <dbReference type="HAMAP-Rule" id="MF_00037"/>
    </source>
</evidence>
<dbReference type="InterPro" id="IPR036318">
    <property type="entry name" value="FAD-bd_PCMH-like_sf"/>
</dbReference>
<dbReference type="UniPathway" id="UPA00219"/>
<evidence type="ECO:0000256" key="12">
    <source>
        <dbReference type="ARBA" id="ARBA00022857"/>
    </source>
</evidence>
<feature type="active site" evidence="20">
    <location>
        <position position="324"/>
    </location>
</feature>
<keyword evidence="14 20" id="KW-0573">Peptidoglycan synthesis</keyword>
<keyword evidence="10 20" id="KW-0285">Flavoprotein</keyword>
<dbReference type="SUPFAM" id="SSF56194">
    <property type="entry name" value="Uridine diphospho-N-Acetylenolpyruvylglucosamine reductase, MurB, C-terminal domain"/>
    <property type="match status" value="1"/>
</dbReference>
<dbReference type="PANTHER" id="PTHR21071:SF4">
    <property type="entry name" value="UDP-N-ACETYLENOLPYRUVOYLGLUCOSAMINE REDUCTASE"/>
    <property type="match status" value="1"/>
</dbReference>
<evidence type="ECO:0000256" key="7">
    <source>
        <dbReference type="ARBA" id="ARBA00015188"/>
    </source>
</evidence>
<dbReference type="InterPro" id="IPR003170">
    <property type="entry name" value="MurB"/>
</dbReference>
<reference evidence="22 23" key="1">
    <citation type="submission" date="2019-09" db="EMBL/GenBank/DDBJ databases">
        <title>Wenzhouxiangella sp. Genome sequencing and assembly.</title>
        <authorList>
            <person name="Zhang R."/>
        </authorList>
    </citation>
    <scope>NUCLEOTIDE SEQUENCE [LARGE SCALE GENOMIC DNA]</scope>
    <source>
        <strain evidence="22 23">W260</strain>
    </source>
</reference>
<dbReference type="GO" id="GO:0071949">
    <property type="term" value="F:FAD binding"/>
    <property type="evidence" value="ECO:0007669"/>
    <property type="project" value="InterPro"/>
</dbReference>
<comment type="similarity">
    <text evidence="5 20">Belongs to the MurB family.</text>
</comment>
<dbReference type="RefSeq" id="WP_150862841.1">
    <property type="nucleotide sequence ID" value="NZ_VYXP01000002.1"/>
</dbReference>
<evidence type="ECO:0000256" key="1">
    <source>
        <dbReference type="ARBA" id="ARBA00001974"/>
    </source>
</evidence>
<evidence type="ECO:0000256" key="11">
    <source>
        <dbReference type="ARBA" id="ARBA00022827"/>
    </source>
</evidence>
<dbReference type="Gene3D" id="3.30.465.10">
    <property type="match status" value="1"/>
</dbReference>
<keyword evidence="8 20" id="KW-0963">Cytoplasm</keyword>
<dbReference type="InterPro" id="IPR016169">
    <property type="entry name" value="FAD-bd_PCMH_sub2"/>
</dbReference>
<dbReference type="InterPro" id="IPR036635">
    <property type="entry name" value="MurB_C_sf"/>
</dbReference>
<keyword evidence="11 20" id="KW-0274">FAD</keyword>
<evidence type="ECO:0000256" key="9">
    <source>
        <dbReference type="ARBA" id="ARBA00022618"/>
    </source>
</evidence>
<evidence type="ECO:0000256" key="8">
    <source>
        <dbReference type="ARBA" id="ARBA00022490"/>
    </source>
</evidence>
<dbReference type="PANTHER" id="PTHR21071">
    <property type="entry name" value="UDP-N-ACETYLENOLPYRUVOYLGLUCOSAMINE REDUCTASE"/>
    <property type="match status" value="1"/>
</dbReference>
<evidence type="ECO:0000256" key="6">
    <source>
        <dbReference type="ARBA" id="ARBA00012518"/>
    </source>
</evidence>
<gene>
    <name evidence="20 22" type="primary">murB</name>
    <name evidence="22" type="ORF">F3N42_02715</name>
</gene>
<dbReference type="NCBIfam" id="NF000755">
    <property type="entry name" value="PRK00046.1"/>
    <property type="match status" value="1"/>
</dbReference>
<accession>A0A5N0TDW3</accession>
<dbReference type="GO" id="GO:0005829">
    <property type="term" value="C:cytosol"/>
    <property type="evidence" value="ECO:0007669"/>
    <property type="project" value="TreeGrafter"/>
</dbReference>
<dbReference type="SUPFAM" id="SSF56176">
    <property type="entry name" value="FAD-binding/transporter-associated domain-like"/>
    <property type="match status" value="1"/>
</dbReference>
<evidence type="ECO:0000256" key="16">
    <source>
        <dbReference type="ARBA" id="ARBA00023306"/>
    </source>
</evidence>
<dbReference type="NCBIfam" id="NF010478">
    <property type="entry name" value="PRK13903.1"/>
    <property type="match status" value="1"/>
</dbReference>
<evidence type="ECO:0000259" key="21">
    <source>
        <dbReference type="PROSITE" id="PS51387"/>
    </source>
</evidence>
<evidence type="ECO:0000256" key="15">
    <source>
        <dbReference type="ARBA" id="ARBA00023002"/>
    </source>
</evidence>
<dbReference type="HAMAP" id="MF_00037">
    <property type="entry name" value="MurB"/>
    <property type="match status" value="1"/>
</dbReference>
<dbReference type="GO" id="GO:0009252">
    <property type="term" value="P:peptidoglycan biosynthetic process"/>
    <property type="evidence" value="ECO:0007669"/>
    <property type="project" value="UniProtKB-UniRule"/>
</dbReference>
<dbReference type="InterPro" id="IPR011601">
    <property type="entry name" value="MurB_C"/>
</dbReference>
<evidence type="ECO:0000256" key="3">
    <source>
        <dbReference type="ARBA" id="ARBA00004496"/>
    </source>
</evidence>
<comment type="catalytic activity">
    <reaction evidence="19 20">
        <text>UDP-N-acetyl-alpha-D-muramate + NADP(+) = UDP-N-acetyl-3-O-(1-carboxyvinyl)-alpha-D-glucosamine + NADPH + H(+)</text>
        <dbReference type="Rhea" id="RHEA:12248"/>
        <dbReference type="ChEBI" id="CHEBI:15378"/>
        <dbReference type="ChEBI" id="CHEBI:57783"/>
        <dbReference type="ChEBI" id="CHEBI:58349"/>
        <dbReference type="ChEBI" id="CHEBI:68483"/>
        <dbReference type="ChEBI" id="CHEBI:70757"/>
        <dbReference type="EC" id="1.3.1.98"/>
    </reaction>
</comment>
<keyword evidence="17 20" id="KW-0961">Cell wall biogenesis/degradation</keyword>
<evidence type="ECO:0000256" key="14">
    <source>
        <dbReference type="ARBA" id="ARBA00022984"/>
    </source>
</evidence>
<keyword evidence="23" id="KW-1185">Reference proteome</keyword>
<dbReference type="NCBIfam" id="TIGR00179">
    <property type="entry name" value="murB"/>
    <property type="match status" value="1"/>
</dbReference>
<evidence type="ECO:0000256" key="13">
    <source>
        <dbReference type="ARBA" id="ARBA00022960"/>
    </source>
</evidence>
<comment type="function">
    <text evidence="2 20">Cell wall formation.</text>
</comment>
<dbReference type="AlphaFoldDB" id="A0A5N0TDW3"/>
<evidence type="ECO:0000256" key="18">
    <source>
        <dbReference type="ARBA" id="ARBA00031026"/>
    </source>
</evidence>
<feature type="active site" description="Proton donor" evidence="20">
    <location>
        <position position="228"/>
    </location>
</feature>
<dbReference type="Pfam" id="PF02873">
    <property type="entry name" value="MurB_C"/>
    <property type="match status" value="1"/>
</dbReference>
<keyword evidence="13 20" id="KW-0133">Cell shape</keyword>
<evidence type="ECO:0000256" key="2">
    <source>
        <dbReference type="ARBA" id="ARBA00003921"/>
    </source>
</evidence>
<evidence type="ECO:0000256" key="17">
    <source>
        <dbReference type="ARBA" id="ARBA00023316"/>
    </source>
</evidence>
<dbReference type="EC" id="1.3.1.98" evidence="6 20"/>
<dbReference type="GO" id="GO:0008762">
    <property type="term" value="F:UDP-N-acetylmuramate dehydrogenase activity"/>
    <property type="evidence" value="ECO:0007669"/>
    <property type="project" value="UniProtKB-UniRule"/>
</dbReference>
<keyword evidence="12 20" id="KW-0521">NADP</keyword>
<dbReference type="GO" id="GO:0051301">
    <property type="term" value="P:cell division"/>
    <property type="evidence" value="ECO:0007669"/>
    <property type="project" value="UniProtKB-KW"/>
</dbReference>
<evidence type="ECO:0000256" key="4">
    <source>
        <dbReference type="ARBA" id="ARBA00004752"/>
    </source>
</evidence>
<dbReference type="Proteomes" id="UP000325372">
    <property type="component" value="Unassembled WGS sequence"/>
</dbReference>
<comment type="cofactor">
    <cofactor evidence="1 20">
        <name>FAD</name>
        <dbReference type="ChEBI" id="CHEBI:57692"/>
    </cofactor>
</comment>
<dbReference type="PROSITE" id="PS51387">
    <property type="entry name" value="FAD_PCMH"/>
    <property type="match status" value="1"/>
</dbReference>
<evidence type="ECO:0000256" key="19">
    <source>
        <dbReference type="ARBA" id="ARBA00048914"/>
    </source>
</evidence>
<dbReference type="EMBL" id="VYXP01000002">
    <property type="protein sequence ID" value="KAA9133283.1"/>
    <property type="molecule type" value="Genomic_DNA"/>
</dbReference>
<dbReference type="Gene3D" id="3.30.43.10">
    <property type="entry name" value="Uridine Diphospho-n-acetylenolpyruvylglucosamine Reductase, domain 2"/>
    <property type="match status" value="1"/>
</dbReference>
<evidence type="ECO:0000256" key="10">
    <source>
        <dbReference type="ARBA" id="ARBA00022630"/>
    </source>
</evidence>
<evidence type="ECO:0000256" key="5">
    <source>
        <dbReference type="ARBA" id="ARBA00010485"/>
    </source>
</evidence>
<dbReference type="InterPro" id="IPR016166">
    <property type="entry name" value="FAD-bd_PCMH"/>
</dbReference>
<sequence length="335" mass="36452">MRLKPFNTLGVDARAEHLITLSRPQDLADTEFDPARDLVLGEGSNVLLAGDVPGTVILNRLSGRRILDDDGDSVVVEAAGGERWHDLVRWTLDQGLSGLENLSLIPGLAGAAPMQNIGAYGVELADHLVSLDAWDWRTGSMRTFSVTDCRFGYRDSHFKTGEPDRYLVTAIRLRLSRPFTPRLDYPGLATALAEAGIDKPTARDVSDAVSRVRQSKLPDPAVIGNAGSFFRNPVIEDGLADDLRGRFAGLPVYPAADGQAKLSAGWMIEHCGWKGFRDGDAGISEQHALVLVNHGSATGRQLVDLAWRVRDSVAETFGVTLENEPRVIEFPGHEH</sequence>
<keyword evidence="16 20" id="KW-0131">Cell cycle</keyword>
<feature type="domain" description="FAD-binding PCMH-type" evidence="21">
    <location>
        <begin position="11"/>
        <end position="178"/>
    </location>
</feature>
<comment type="caution">
    <text evidence="22">The sequence shown here is derived from an EMBL/GenBank/DDBJ whole genome shotgun (WGS) entry which is preliminary data.</text>
</comment>
<dbReference type="InterPro" id="IPR016167">
    <property type="entry name" value="FAD-bd_PCMH_sub1"/>
</dbReference>
<name>A0A5N0TDW3_9GAMM</name>
<dbReference type="Pfam" id="PF01565">
    <property type="entry name" value="FAD_binding_4"/>
    <property type="match status" value="1"/>
</dbReference>
<comment type="subcellular location">
    <subcellularLocation>
        <location evidence="3 20">Cytoplasm</location>
    </subcellularLocation>
</comment>
<dbReference type="InterPro" id="IPR006094">
    <property type="entry name" value="Oxid_FAD_bind_N"/>
</dbReference>
<dbReference type="GO" id="GO:0008360">
    <property type="term" value="P:regulation of cell shape"/>
    <property type="evidence" value="ECO:0007669"/>
    <property type="project" value="UniProtKB-KW"/>
</dbReference>
<evidence type="ECO:0000313" key="22">
    <source>
        <dbReference type="EMBL" id="KAA9133283.1"/>
    </source>
</evidence>
<evidence type="ECO:0000313" key="23">
    <source>
        <dbReference type="Proteomes" id="UP000325372"/>
    </source>
</evidence>
<dbReference type="GO" id="GO:0071555">
    <property type="term" value="P:cell wall organization"/>
    <property type="evidence" value="ECO:0007669"/>
    <property type="project" value="UniProtKB-KW"/>
</dbReference>
<proteinExistence type="inferred from homology"/>
<organism evidence="22 23">
    <name type="scientific">Marinihelvus fidelis</name>
    <dbReference type="NCBI Taxonomy" id="2613842"/>
    <lineage>
        <taxon>Bacteria</taxon>
        <taxon>Pseudomonadati</taxon>
        <taxon>Pseudomonadota</taxon>
        <taxon>Gammaproteobacteria</taxon>
        <taxon>Chromatiales</taxon>
        <taxon>Wenzhouxiangellaceae</taxon>
        <taxon>Marinihelvus</taxon>
    </lineage>
</organism>
<feature type="active site" evidence="20">
    <location>
        <position position="154"/>
    </location>
</feature>
<comment type="pathway">
    <text evidence="4 20">Cell wall biogenesis; peptidoglycan biosynthesis.</text>
</comment>
<keyword evidence="9 20" id="KW-0132">Cell division</keyword>
<protein>
    <recommendedName>
        <fullName evidence="7 20">UDP-N-acetylenolpyruvoylglucosamine reductase</fullName>
        <ecNumber evidence="6 20">1.3.1.98</ecNumber>
    </recommendedName>
    <alternativeName>
        <fullName evidence="18 20">UDP-N-acetylmuramate dehydrogenase</fullName>
    </alternativeName>
</protein>
<keyword evidence="15 20" id="KW-0560">Oxidoreductase</keyword>
<dbReference type="Gene3D" id="3.90.78.10">
    <property type="entry name" value="UDP-N-acetylenolpyruvoylglucosamine reductase, C-terminal domain"/>
    <property type="match status" value="1"/>
</dbReference>